<dbReference type="Proteomes" id="UP000266272">
    <property type="component" value="Unassembled WGS sequence"/>
</dbReference>
<sequence>MPQGTLALHHLDEEPGLLLLSDENTVQTQGVITATAEARHLHDETGVHQVDLSIARTPRKMIEVGRNSHLLTEGMTLHLLDSASATKSQDGAMADGGAGQTRDRGHHSGIIGHIEGGMITTQRVAAVAVAIMKDREGYLLERRPESEV</sequence>
<accession>A0A395NL87</accession>
<proteinExistence type="predicted"/>
<dbReference type="EMBL" id="PXOA01000332">
    <property type="protein sequence ID" value="RFU76684.1"/>
    <property type="molecule type" value="Genomic_DNA"/>
</dbReference>
<evidence type="ECO:0000313" key="1">
    <source>
        <dbReference type="EMBL" id="RFU76684.1"/>
    </source>
</evidence>
<evidence type="ECO:0000313" key="2">
    <source>
        <dbReference type="Proteomes" id="UP000266272"/>
    </source>
</evidence>
<gene>
    <name evidence="1" type="ORF">TARUN_5558</name>
</gene>
<organism evidence="1 2">
    <name type="scientific">Trichoderma arundinaceum</name>
    <dbReference type="NCBI Taxonomy" id="490622"/>
    <lineage>
        <taxon>Eukaryota</taxon>
        <taxon>Fungi</taxon>
        <taxon>Dikarya</taxon>
        <taxon>Ascomycota</taxon>
        <taxon>Pezizomycotina</taxon>
        <taxon>Sordariomycetes</taxon>
        <taxon>Hypocreomycetidae</taxon>
        <taxon>Hypocreales</taxon>
        <taxon>Hypocreaceae</taxon>
        <taxon>Trichoderma</taxon>
    </lineage>
</organism>
<protein>
    <submittedName>
        <fullName evidence="1">Uncharacterized protein</fullName>
    </submittedName>
</protein>
<reference evidence="1 2" key="1">
    <citation type="journal article" date="2018" name="PLoS Pathog.">
        <title>Evolution of structural diversity of trichothecenes, a family of toxins produced by plant pathogenic and entomopathogenic fungi.</title>
        <authorList>
            <person name="Proctor R.H."/>
            <person name="McCormick S.P."/>
            <person name="Kim H.S."/>
            <person name="Cardoza R.E."/>
            <person name="Stanley A.M."/>
            <person name="Lindo L."/>
            <person name="Kelly A."/>
            <person name="Brown D.W."/>
            <person name="Lee T."/>
            <person name="Vaughan M.M."/>
            <person name="Alexander N.J."/>
            <person name="Busman M."/>
            <person name="Gutierrez S."/>
        </authorList>
    </citation>
    <scope>NUCLEOTIDE SEQUENCE [LARGE SCALE GENOMIC DNA]</scope>
    <source>
        <strain evidence="1 2">IBT 40837</strain>
    </source>
</reference>
<dbReference type="AlphaFoldDB" id="A0A395NL87"/>
<keyword evidence="2" id="KW-1185">Reference proteome</keyword>
<dbReference type="OrthoDB" id="4900676at2759"/>
<comment type="caution">
    <text evidence="1">The sequence shown here is derived from an EMBL/GenBank/DDBJ whole genome shotgun (WGS) entry which is preliminary data.</text>
</comment>
<name>A0A395NL87_TRIAR</name>